<feature type="domain" description="Casparian strip membrane protein" evidence="9">
    <location>
        <begin position="25"/>
        <end position="169"/>
    </location>
</feature>
<evidence type="ECO:0000313" key="10">
    <source>
        <dbReference type="EMBL" id="KMZ73946.1"/>
    </source>
</evidence>
<comment type="subcellular location">
    <subcellularLocation>
        <location evidence="1 8">Cell membrane</location>
        <topology evidence="1 8">Multi-pass membrane protein</topology>
    </subcellularLocation>
</comment>
<dbReference type="EMBL" id="LFYR01000513">
    <property type="protein sequence ID" value="KMZ73946.1"/>
    <property type="molecule type" value="Genomic_DNA"/>
</dbReference>
<dbReference type="Pfam" id="PF04535">
    <property type="entry name" value="CASP_dom"/>
    <property type="match status" value="1"/>
</dbReference>
<keyword evidence="6 8" id="KW-1133">Transmembrane helix</keyword>
<reference evidence="11" key="1">
    <citation type="journal article" date="2016" name="Nature">
        <title>The genome of the seagrass Zostera marina reveals angiosperm adaptation to the sea.</title>
        <authorList>
            <person name="Olsen J.L."/>
            <person name="Rouze P."/>
            <person name="Verhelst B."/>
            <person name="Lin Y.-C."/>
            <person name="Bayer T."/>
            <person name="Collen J."/>
            <person name="Dattolo E."/>
            <person name="De Paoli E."/>
            <person name="Dittami S."/>
            <person name="Maumus F."/>
            <person name="Michel G."/>
            <person name="Kersting A."/>
            <person name="Lauritano C."/>
            <person name="Lohaus R."/>
            <person name="Toepel M."/>
            <person name="Tonon T."/>
            <person name="Vanneste K."/>
            <person name="Amirebrahimi M."/>
            <person name="Brakel J."/>
            <person name="Bostroem C."/>
            <person name="Chovatia M."/>
            <person name="Grimwood J."/>
            <person name="Jenkins J.W."/>
            <person name="Jueterbock A."/>
            <person name="Mraz A."/>
            <person name="Stam W.T."/>
            <person name="Tice H."/>
            <person name="Bornberg-Bauer E."/>
            <person name="Green P.J."/>
            <person name="Pearson G.A."/>
            <person name="Procaccini G."/>
            <person name="Duarte C.M."/>
            <person name="Schmutz J."/>
            <person name="Reusch T.B.H."/>
            <person name="Van de Peer Y."/>
        </authorList>
    </citation>
    <scope>NUCLEOTIDE SEQUENCE [LARGE SCALE GENOMIC DNA]</scope>
    <source>
        <strain evidence="11">cv. Finnish</strain>
    </source>
</reference>
<feature type="transmembrane region" description="Helical" evidence="8">
    <location>
        <begin position="111"/>
        <end position="132"/>
    </location>
</feature>
<dbReference type="OrthoDB" id="1926504at2759"/>
<feature type="transmembrane region" description="Helical" evidence="8">
    <location>
        <begin position="161"/>
        <end position="183"/>
    </location>
</feature>
<evidence type="ECO:0000256" key="8">
    <source>
        <dbReference type="RuleBase" id="RU361233"/>
    </source>
</evidence>
<dbReference type="OMA" id="ICNAYGS"/>
<gene>
    <name evidence="10" type="ORF">ZOSMA_139G00240</name>
</gene>
<dbReference type="InterPro" id="IPR006459">
    <property type="entry name" value="CASP/CASPL"/>
</dbReference>
<dbReference type="GO" id="GO:0005886">
    <property type="term" value="C:plasma membrane"/>
    <property type="evidence" value="ECO:0007669"/>
    <property type="project" value="UniProtKB-SubCell"/>
</dbReference>
<accession>A0A0K9PY45</accession>
<keyword evidence="4 8" id="KW-1003">Cell membrane</keyword>
<comment type="caution">
    <text evidence="10">The sequence shown here is derived from an EMBL/GenBank/DDBJ whole genome shotgun (WGS) entry which is preliminary data.</text>
</comment>
<dbReference type="PANTHER" id="PTHR33573:SF30">
    <property type="entry name" value="CASP-LIKE PROTEIN 2C1-RELATED"/>
    <property type="match status" value="1"/>
</dbReference>
<dbReference type="InterPro" id="IPR006702">
    <property type="entry name" value="CASP_dom"/>
</dbReference>
<evidence type="ECO:0000256" key="6">
    <source>
        <dbReference type="ARBA" id="ARBA00022989"/>
    </source>
</evidence>
<evidence type="ECO:0000256" key="4">
    <source>
        <dbReference type="ARBA" id="ARBA00022475"/>
    </source>
</evidence>
<evidence type="ECO:0000256" key="5">
    <source>
        <dbReference type="ARBA" id="ARBA00022692"/>
    </source>
</evidence>
<evidence type="ECO:0000259" key="9">
    <source>
        <dbReference type="Pfam" id="PF04535"/>
    </source>
</evidence>
<evidence type="ECO:0000313" key="11">
    <source>
        <dbReference type="Proteomes" id="UP000036987"/>
    </source>
</evidence>
<evidence type="ECO:0000256" key="7">
    <source>
        <dbReference type="ARBA" id="ARBA00023136"/>
    </source>
</evidence>
<organism evidence="10 11">
    <name type="scientific">Zostera marina</name>
    <name type="common">Eelgrass</name>
    <dbReference type="NCBI Taxonomy" id="29655"/>
    <lineage>
        <taxon>Eukaryota</taxon>
        <taxon>Viridiplantae</taxon>
        <taxon>Streptophyta</taxon>
        <taxon>Embryophyta</taxon>
        <taxon>Tracheophyta</taxon>
        <taxon>Spermatophyta</taxon>
        <taxon>Magnoliopsida</taxon>
        <taxon>Liliopsida</taxon>
        <taxon>Zosteraceae</taxon>
        <taxon>Zostera</taxon>
    </lineage>
</organism>
<dbReference type="PANTHER" id="PTHR33573">
    <property type="entry name" value="CASP-LIKE PROTEIN 4A4"/>
    <property type="match status" value="1"/>
</dbReference>
<dbReference type="AlphaFoldDB" id="A0A0K9PY45"/>
<feature type="transmembrane region" description="Helical" evidence="8">
    <location>
        <begin position="78"/>
        <end position="104"/>
    </location>
</feature>
<keyword evidence="7 8" id="KW-0472">Membrane</keyword>
<evidence type="ECO:0000256" key="3">
    <source>
        <dbReference type="ARBA" id="ARBA00011489"/>
    </source>
</evidence>
<keyword evidence="11" id="KW-1185">Reference proteome</keyword>
<protein>
    <recommendedName>
        <fullName evidence="8">CASP-like protein</fullName>
    </recommendedName>
</protein>
<keyword evidence="5 8" id="KW-0812">Transmembrane</keyword>
<evidence type="ECO:0000256" key="2">
    <source>
        <dbReference type="ARBA" id="ARBA00007651"/>
    </source>
</evidence>
<sequence length="187" mass="20592">MDSNSKDTEMSCHVTTTYPVVLMKKLFKIDLGMRLSVFLSSIIGIILLLTSKQTKEVGKDSNSQLIYLTVKFSDSSSLLYLISVFAVTFVSSMFTIALSVYYYSKISSKNLLLLITSDLLMVVILTNALGAAGQTTYTGLTKDPDFCGNFSKYCQHTLGSLIGTIITIVTLMLLVVLSSYSLVRRCK</sequence>
<comment type="subunit">
    <text evidence="3 8">Homodimer and heterodimers.</text>
</comment>
<proteinExistence type="inferred from homology"/>
<evidence type="ECO:0000256" key="1">
    <source>
        <dbReference type="ARBA" id="ARBA00004651"/>
    </source>
</evidence>
<feature type="transmembrane region" description="Helical" evidence="8">
    <location>
        <begin position="31"/>
        <end position="50"/>
    </location>
</feature>
<comment type="similarity">
    <text evidence="2 8">Belongs to the Casparian strip membrane proteins (CASP) family.</text>
</comment>
<dbReference type="Proteomes" id="UP000036987">
    <property type="component" value="Unassembled WGS sequence"/>
</dbReference>
<name>A0A0K9PY45_ZOSMR</name>
<dbReference type="NCBIfam" id="TIGR01569">
    <property type="entry name" value="A_tha_TIGR01569"/>
    <property type="match status" value="1"/>
</dbReference>